<feature type="transmembrane region" description="Helical" evidence="1">
    <location>
        <begin position="17"/>
        <end position="38"/>
    </location>
</feature>
<feature type="transmembrane region" description="Helical" evidence="1">
    <location>
        <begin position="87"/>
        <end position="116"/>
    </location>
</feature>
<dbReference type="Proteomes" id="UP000554054">
    <property type="component" value="Unassembled WGS sequence"/>
</dbReference>
<evidence type="ECO:0000313" key="2">
    <source>
        <dbReference type="EMBL" id="NYF99307.1"/>
    </source>
</evidence>
<proteinExistence type="predicted"/>
<evidence type="ECO:0000313" key="3">
    <source>
        <dbReference type="Proteomes" id="UP000554054"/>
    </source>
</evidence>
<sequence>MTSDSTPPGRTRPQGKFMWRMLAAVLGGQALVIFFGALTGRGLNPDQGPVIAGLPVLTPFVLMSALAVLAVIAAGLMKRPFGPALGWVVQILSILSGFWVTMMFVVGLIFALLYGYCQRVGRRVDREQIARALSEEQDG</sequence>
<evidence type="ECO:0000256" key="1">
    <source>
        <dbReference type="SAM" id="Phobius"/>
    </source>
</evidence>
<dbReference type="AlphaFoldDB" id="A0A852VQJ7"/>
<reference evidence="2 3" key="1">
    <citation type="submission" date="2020-07" db="EMBL/GenBank/DDBJ databases">
        <title>Sequencing the genomes of 1000 actinobacteria strains.</title>
        <authorList>
            <person name="Klenk H.-P."/>
        </authorList>
    </citation>
    <scope>NUCLEOTIDE SEQUENCE [LARGE SCALE GENOMIC DNA]</scope>
    <source>
        <strain evidence="2 3">DSM 26154</strain>
    </source>
</reference>
<feature type="transmembrane region" description="Helical" evidence="1">
    <location>
        <begin position="50"/>
        <end position="75"/>
    </location>
</feature>
<dbReference type="InterPro" id="IPR025327">
    <property type="entry name" value="DUF4233"/>
</dbReference>
<dbReference type="RefSeq" id="WP_185992018.1">
    <property type="nucleotide sequence ID" value="NZ_JACCAE010000001.1"/>
</dbReference>
<keyword evidence="1" id="KW-0472">Membrane</keyword>
<keyword evidence="3" id="KW-1185">Reference proteome</keyword>
<name>A0A852VQJ7_9MICO</name>
<dbReference type="EMBL" id="JACCAE010000001">
    <property type="protein sequence ID" value="NYF99307.1"/>
    <property type="molecule type" value="Genomic_DNA"/>
</dbReference>
<protein>
    <recommendedName>
        <fullName evidence="4">DUF4233 domain-containing protein</fullName>
    </recommendedName>
</protein>
<gene>
    <name evidence="2" type="ORF">BJY20_002699</name>
</gene>
<keyword evidence="1" id="KW-1133">Transmembrane helix</keyword>
<keyword evidence="1" id="KW-0812">Transmembrane</keyword>
<dbReference type="Pfam" id="PF14017">
    <property type="entry name" value="DUF4233"/>
    <property type="match status" value="1"/>
</dbReference>
<evidence type="ECO:0008006" key="4">
    <source>
        <dbReference type="Google" id="ProtNLM"/>
    </source>
</evidence>
<organism evidence="2 3">
    <name type="scientific">Janibacter cremeus</name>
    <dbReference type="NCBI Taxonomy" id="1285192"/>
    <lineage>
        <taxon>Bacteria</taxon>
        <taxon>Bacillati</taxon>
        <taxon>Actinomycetota</taxon>
        <taxon>Actinomycetes</taxon>
        <taxon>Micrococcales</taxon>
        <taxon>Intrasporangiaceae</taxon>
        <taxon>Janibacter</taxon>
    </lineage>
</organism>
<accession>A0A852VQJ7</accession>
<comment type="caution">
    <text evidence="2">The sequence shown here is derived from an EMBL/GenBank/DDBJ whole genome shotgun (WGS) entry which is preliminary data.</text>
</comment>